<sequence>MSDHNKLRDWMLNRRDELSERLHNIKKDVTRKASADWSEQAQERENDEVIDALGNEAKIELNKINLALDRMNNDDYGYCVGCGGEIAPARLEAMPYADLCIKCAEARDARG</sequence>
<dbReference type="GO" id="GO:0008168">
    <property type="term" value="F:methyltransferase activity"/>
    <property type="evidence" value="ECO:0007669"/>
    <property type="project" value="UniProtKB-KW"/>
</dbReference>
<evidence type="ECO:0000259" key="5">
    <source>
        <dbReference type="Pfam" id="PF01258"/>
    </source>
</evidence>
<feature type="zinc finger region" description="dksA C4-type" evidence="4">
    <location>
        <begin position="79"/>
        <end position="103"/>
    </location>
</feature>
<dbReference type="Proteomes" id="UP000028006">
    <property type="component" value="Unassembled WGS sequence"/>
</dbReference>
<dbReference type="Pfam" id="PF01258">
    <property type="entry name" value="zf-dskA_traR"/>
    <property type="match status" value="1"/>
</dbReference>
<evidence type="ECO:0000256" key="4">
    <source>
        <dbReference type="PROSITE-ProRule" id="PRU00510"/>
    </source>
</evidence>
<dbReference type="GO" id="GO:0032259">
    <property type="term" value="P:methylation"/>
    <property type="evidence" value="ECO:0007669"/>
    <property type="project" value="UniProtKB-KW"/>
</dbReference>
<keyword evidence="7" id="KW-0808">Transferase</keyword>
<dbReference type="Pfam" id="PF21173">
    <property type="entry name" value="DksA-like_N"/>
    <property type="match status" value="1"/>
</dbReference>
<comment type="caution">
    <text evidence="7">The sequence shown here is derived from an EMBL/GenBank/DDBJ whole genome shotgun (WGS) entry which is preliminary data.</text>
</comment>
<dbReference type="PANTHER" id="PTHR33823">
    <property type="entry name" value="RNA POLYMERASE-BINDING TRANSCRIPTION FACTOR DKSA-RELATED"/>
    <property type="match status" value="1"/>
</dbReference>
<keyword evidence="7" id="KW-0489">Methyltransferase</keyword>
<name>A0A081N5R7_9GAMM</name>
<evidence type="ECO:0000256" key="3">
    <source>
        <dbReference type="ARBA" id="ARBA00022833"/>
    </source>
</evidence>
<keyword evidence="3" id="KW-0862">Zinc</keyword>
<accession>A0A081N5R7</accession>
<evidence type="ECO:0000313" key="7">
    <source>
        <dbReference type="EMBL" id="KEQ13790.1"/>
    </source>
</evidence>
<feature type="domain" description="DnaK suppressor protein-like N-terminal" evidence="6">
    <location>
        <begin position="9"/>
        <end position="71"/>
    </location>
</feature>
<keyword evidence="1" id="KW-0479">Metal-binding</keyword>
<dbReference type="PROSITE" id="PS51128">
    <property type="entry name" value="ZF_DKSA_2"/>
    <property type="match status" value="1"/>
</dbReference>
<dbReference type="Gene3D" id="1.20.120.910">
    <property type="entry name" value="DksA, coiled-coil domain"/>
    <property type="match status" value="1"/>
</dbReference>
<dbReference type="AlphaFoldDB" id="A0A081N5R7"/>
<dbReference type="SUPFAM" id="SSF57716">
    <property type="entry name" value="Glucocorticoid receptor-like (DNA-binding domain)"/>
    <property type="match status" value="1"/>
</dbReference>
<dbReference type="GO" id="GO:0008270">
    <property type="term" value="F:zinc ion binding"/>
    <property type="evidence" value="ECO:0007669"/>
    <property type="project" value="UniProtKB-KW"/>
</dbReference>
<keyword evidence="8" id="KW-1185">Reference proteome</keyword>
<evidence type="ECO:0000256" key="1">
    <source>
        <dbReference type="ARBA" id="ARBA00022723"/>
    </source>
</evidence>
<feature type="domain" description="Zinc finger DksA/TraR C4-type" evidence="5">
    <location>
        <begin position="75"/>
        <end position="107"/>
    </location>
</feature>
<dbReference type="PANTHER" id="PTHR33823:SF4">
    <property type="entry name" value="GENERAL STRESS PROTEIN 16O"/>
    <property type="match status" value="1"/>
</dbReference>
<dbReference type="SUPFAM" id="SSF109635">
    <property type="entry name" value="DnaK suppressor protein DksA, alpha-hairpin domain"/>
    <property type="match status" value="1"/>
</dbReference>
<evidence type="ECO:0000259" key="6">
    <source>
        <dbReference type="Pfam" id="PF21173"/>
    </source>
</evidence>
<dbReference type="EMBL" id="JOKG01000003">
    <property type="protein sequence ID" value="KEQ13790.1"/>
    <property type="molecule type" value="Genomic_DNA"/>
</dbReference>
<keyword evidence="2" id="KW-0863">Zinc-finger</keyword>
<dbReference type="InterPro" id="IPR037187">
    <property type="entry name" value="DnaK_N"/>
</dbReference>
<evidence type="ECO:0000313" key="8">
    <source>
        <dbReference type="Proteomes" id="UP000028006"/>
    </source>
</evidence>
<dbReference type="InterPro" id="IPR000962">
    <property type="entry name" value="Znf_DskA_TraR"/>
</dbReference>
<organism evidence="7 8">
    <name type="scientific">Endozoicomonas montiporae</name>
    <dbReference type="NCBI Taxonomy" id="1027273"/>
    <lineage>
        <taxon>Bacteria</taxon>
        <taxon>Pseudomonadati</taxon>
        <taxon>Pseudomonadota</taxon>
        <taxon>Gammaproteobacteria</taxon>
        <taxon>Oceanospirillales</taxon>
        <taxon>Endozoicomonadaceae</taxon>
        <taxon>Endozoicomonas</taxon>
    </lineage>
</organism>
<dbReference type="RefSeq" id="WP_034876977.1">
    <property type="nucleotide sequence ID" value="NZ_JOKG01000003.1"/>
</dbReference>
<proteinExistence type="predicted"/>
<protein>
    <submittedName>
        <fullName evidence="7">Dimethylmenaquinone methyltransferase</fullName>
    </submittedName>
</protein>
<gene>
    <name evidence="7" type="ORF">GZ77_16035</name>
</gene>
<dbReference type="eggNOG" id="COG1734">
    <property type="taxonomic scope" value="Bacteria"/>
</dbReference>
<evidence type="ECO:0000256" key="2">
    <source>
        <dbReference type="ARBA" id="ARBA00022771"/>
    </source>
</evidence>
<reference evidence="7 8" key="1">
    <citation type="submission" date="2014-06" db="EMBL/GenBank/DDBJ databases">
        <title>Whole Genome Sequences of Three Symbiotic Endozoicomonas Bacteria.</title>
        <authorList>
            <person name="Neave M.J."/>
            <person name="Apprill A."/>
            <person name="Voolstra C.R."/>
        </authorList>
    </citation>
    <scope>NUCLEOTIDE SEQUENCE [LARGE SCALE GENOMIC DNA]</scope>
    <source>
        <strain evidence="7 8">LMG 24815</strain>
    </source>
</reference>
<dbReference type="InterPro" id="IPR048487">
    <property type="entry name" value="DksA-like_N"/>
</dbReference>